<dbReference type="SMART" id="SM00409">
    <property type="entry name" value="IG"/>
    <property type="match status" value="1"/>
</dbReference>
<evidence type="ECO:0000256" key="3">
    <source>
        <dbReference type="ARBA" id="ARBA00023157"/>
    </source>
</evidence>
<protein>
    <recommendedName>
        <fullName evidence="6">Ig-like domain-containing protein</fullName>
    </recommendedName>
</protein>
<evidence type="ECO:0000313" key="8">
    <source>
        <dbReference type="Proteomes" id="UP000291343"/>
    </source>
</evidence>
<feature type="domain" description="Ig-like" evidence="6">
    <location>
        <begin position="35"/>
        <end position="128"/>
    </location>
</feature>
<evidence type="ECO:0000259" key="6">
    <source>
        <dbReference type="PROSITE" id="PS50835"/>
    </source>
</evidence>
<organism evidence="7 8">
    <name type="scientific">Laodelphax striatellus</name>
    <name type="common">Small brown planthopper</name>
    <name type="synonym">Delphax striatella</name>
    <dbReference type="NCBI Taxonomy" id="195883"/>
    <lineage>
        <taxon>Eukaryota</taxon>
        <taxon>Metazoa</taxon>
        <taxon>Ecdysozoa</taxon>
        <taxon>Arthropoda</taxon>
        <taxon>Hexapoda</taxon>
        <taxon>Insecta</taxon>
        <taxon>Pterygota</taxon>
        <taxon>Neoptera</taxon>
        <taxon>Paraneoptera</taxon>
        <taxon>Hemiptera</taxon>
        <taxon>Auchenorrhyncha</taxon>
        <taxon>Fulgoroidea</taxon>
        <taxon>Delphacidae</taxon>
        <taxon>Criomorphinae</taxon>
        <taxon>Laodelphax</taxon>
    </lineage>
</organism>
<feature type="signal peptide" evidence="5">
    <location>
        <begin position="1"/>
        <end position="20"/>
    </location>
</feature>
<dbReference type="InterPro" id="IPR013783">
    <property type="entry name" value="Ig-like_fold"/>
</dbReference>
<evidence type="ECO:0000256" key="5">
    <source>
        <dbReference type="SAM" id="SignalP"/>
    </source>
</evidence>
<dbReference type="PANTHER" id="PTHR21261">
    <property type="entry name" value="BEAT PROTEIN"/>
    <property type="match status" value="1"/>
</dbReference>
<dbReference type="InterPro" id="IPR007110">
    <property type="entry name" value="Ig-like_dom"/>
</dbReference>
<comment type="subcellular location">
    <subcellularLocation>
        <location evidence="1">Membrane</location>
        <topology evidence="1">Single-pass membrane protein</topology>
    </subcellularLocation>
</comment>
<dbReference type="OrthoDB" id="6415662at2759"/>
<reference evidence="7 8" key="1">
    <citation type="journal article" date="2017" name="Gigascience">
        <title>Genome sequence of the small brown planthopper, Laodelphax striatellus.</title>
        <authorList>
            <person name="Zhu J."/>
            <person name="Jiang F."/>
            <person name="Wang X."/>
            <person name="Yang P."/>
            <person name="Bao Y."/>
            <person name="Zhao W."/>
            <person name="Wang W."/>
            <person name="Lu H."/>
            <person name="Wang Q."/>
            <person name="Cui N."/>
            <person name="Li J."/>
            <person name="Chen X."/>
            <person name="Luo L."/>
            <person name="Yu J."/>
            <person name="Kang L."/>
            <person name="Cui F."/>
        </authorList>
    </citation>
    <scope>NUCLEOTIDE SEQUENCE [LARGE SCALE GENOMIC DNA]</scope>
    <source>
        <strain evidence="7">Lst14</strain>
    </source>
</reference>
<keyword evidence="2" id="KW-0472">Membrane</keyword>
<dbReference type="PROSITE" id="PS50835">
    <property type="entry name" value="IG_LIKE"/>
    <property type="match status" value="1"/>
</dbReference>
<accession>A0A482X0N1</accession>
<comment type="caution">
    <text evidence="7">The sequence shown here is derived from an EMBL/GenBank/DDBJ whole genome shotgun (WGS) entry which is preliminary data.</text>
</comment>
<dbReference type="InParanoid" id="A0A482X0N1"/>
<dbReference type="FunFam" id="2.60.40.10:FF:000437">
    <property type="entry name" value="Beat-IIIc, isoform A"/>
    <property type="match status" value="1"/>
</dbReference>
<dbReference type="EMBL" id="QKKF02019844">
    <property type="protein sequence ID" value="RZF39369.1"/>
    <property type="molecule type" value="Genomic_DNA"/>
</dbReference>
<dbReference type="InterPro" id="IPR003599">
    <property type="entry name" value="Ig_sub"/>
</dbReference>
<dbReference type="Pfam" id="PF13895">
    <property type="entry name" value="Ig_2"/>
    <property type="match status" value="1"/>
</dbReference>
<keyword evidence="3" id="KW-1015">Disulfide bond</keyword>
<keyword evidence="8" id="KW-1185">Reference proteome</keyword>
<gene>
    <name evidence="7" type="ORF">LSTR_LSTR000890</name>
</gene>
<feature type="compositionally biased region" description="Pro residues" evidence="4">
    <location>
        <begin position="234"/>
        <end position="245"/>
    </location>
</feature>
<name>A0A482X0N1_LAOST</name>
<feature type="region of interest" description="Disordered" evidence="4">
    <location>
        <begin position="226"/>
        <end position="246"/>
    </location>
</feature>
<dbReference type="Gene3D" id="2.60.40.10">
    <property type="entry name" value="Immunoglobulins"/>
    <property type="match status" value="2"/>
</dbReference>
<evidence type="ECO:0000256" key="2">
    <source>
        <dbReference type="ARBA" id="ARBA00023136"/>
    </source>
</evidence>
<sequence>MSWLSAWCLILASILTHVWSLRLDAIIVPPYVLRGDLVLLKCEYDLEEDSLYSATWYKDHEEFYRYVPKSSPSQHRYNMEGITVDLKLSDSKQVLLKNVSLKTSGLYRCEVSAEAPSFTSVSSEAKMEVIALPQEPPQISGEQKVYQVGDIINLNCTSAQSFPPARLRWYVNDIQVGADYETVLPPPAPHSLLTTVAGLRLRVAAGHFSDGRLQVRCVATITTAGDTVGGGGGGPPPNLPAPAPAPVQQHRLAPLSTLQPPLDYNKEALFLVTGSCNRGSAQVILLAATTLLSWLIT</sequence>
<dbReference type="SMR" id="A0A482X0N1"/>
<dbReference type="AlphaFoldDB" id="A0A482X0N1"/>
<dbReference type="SUPFAM" id="SSF48726">
    <property type="entry name" value="Immunoglobulin"/>
    <property type="match status" value="2"/>
</dbReference>
<dbReference type="Pfam" id="PF08205">
    <property type="entry name" value="C2-set_2"/>
    <property type="match status" value="1"/>
</dbReference>
<evidence type="ECO:0000256" key="4">
    <source>
        <dbReference type="SAM" id="MobiDB-lite"/>
    </source>
</evidence>
<evidence type="ECO:0000313" key="7">
    <source>
        <dbReference type="EMBL" id="RZF39369.1"/>
    </source>
</evidence>
<proteinExistence type="predicted"/>
<dbReference type="Proteomes" id="UP000291343">
    <property type="component" value="Unassembled WGS sequence"/>
</dbReference>
<dbReference type="InterPro" id="IPR036179">
    <property type="entry name" value="Ig-like_dom_sf"/>
</dbReference>
<keyword evidence="5" id="KW-0732">Signal</keyword>
<evidence type="ECO:0000256" key="1">
    <source>
        <dbReference type="ARBA" id="ARBA00004167"/>
    </source>
</evidence>
<dbReference type="PANTHER" id="PTHR21261:SF14">
    <property type="entry name" value="BEATEN PATH IV, ISOFORM B"/>
    <property type="match status" value="1"/>
</dbReference>
<dbReference type="InterPro" id="IPR013162">
    <property type="entry name" value="CD80_C2-set"/>
</dbReference>
<feature type="chain" id="PRO_5019734088" description="Ig-like domain-containing protein" evidence="5">
    <location>
        <begin position="21"/>
        <end position="297"/>
    </location>
</feature>
<dbReference type="GO" id="GO:0016020">
    <property type="term" value="C:membrane"/>
    <property type="evidence" value="ECO:0007669"/>
    <property type="project" value="UniProtKB-SubCell"/>
</dbReference>